<keyword evidence="3" id="KW-1185">Reference proteome</keyword>
<dbReference type="Proteomes" id="UP000001072">
    <property type="component" value="Unassembled WGS sequence"/>
</dbReference>
<protein>
    <submittedName>
        <fullName evidence="2">Uncharacterized protein</fullName>
    </submittedName>
</protein>
<gene>
    <name evidence="2" type="ORF">MELLADRAFT_67736</name>
</gene>
<dbReference type="RefSeq" id="XP_007416223.1">
    <property type="nucleotide sequence ID" value="XM_007416161.1"/>
</dbReference>
<feature type="compositionally biased region" description="Basic and acidic residues" evidence="1">
    <location>
        <begin position="1"/>
        <end position="12"/>
    </location>
</feature>
<organism evidence="3">
    <name type="scientific">Melampsora larici-populina (strain 98AG31 / pathotype 3-4-7)</name>
    <name type="common">Poplar leaf rust fungus</name>
    <dbReference type="NCBI Taxonomy" id="747676"/>
    <lineage>
        <taxon>Eukaryota</taxon>
        <taxon>Fungi</taxon>
        <taxon>Dikarya</taxon>
        <taxon>Basidiomycota</taxon>
        <taxon>Pucciniomycotina</taxon>
        <taxon>Pucciniomycetes</taxon>
        <taxon>Pucciniales</taxon>
        <taxon>Melampsoraceae</taxon>
        <taxon>Melampsora</taxon>
    </lineage>
</organism>
<evidence type="ECO:0000313" key="2">
    <source>
        <dbReference type="EMBL" id="EGG00576.1"/>
    </source>
</evidence>
<feature type="region of interest" description="Disordered" evidence="1">
    <location>
        <begin position="62"/>
        <end position="126"/>
    </location>
</feature>
<dbReference type="GeneID" id="18930888"/>
<dbReference type="AlphaFoldDB" id="F4S435"/>
<dbReference type="VEuPathDB" id="FungiDB:MELLADRAFT_67736"/>
<feature type="region of interest" description="Disordered" evidence="1">
    <location>
        <begin position="1"/>
        <end position="36"/>
    </location>
</feature>
<dbReference type="HOGENOM" id="CLU_930915_0_0_1"/>
<reference evidence="3" key="1">
    <citation type="journal article" date="2011" name="Proc. Natl. Acad. Sci. U.S.A.">
        <title>Obligate biotrophy features unraveled by the genomic analysis of rust fungi.</title>
        <authorList>
            <person name="Duplessis S."/>
            <person name="Cuomo C.A."/>
            <person name="Lin Y.-C."/>
            <person name="Aerts A."/>
            <person name="Tisserant E."/>
            <person name="Veneault-Fourrey C."/>
            <person name="Joly D.L."/>
            <person name="Hacquard S."/>
            <person name="Amselem J."/>
            <person name="Cantarel B.L."/>
            <person name="Chiu R."/>
            <person name="Coutinho P.M."/>
            <person name="Feau N."/>
            <person name="Field M."/>
            <person name="Frey P."/>
            <person name="Gelhaye E."/>
            <person name="Goldberg J."/>
            <person name="Grabherr M.G."/>
            <person name="Kodira C.D."/>
            <person name="Kohler A."/>
            <person name="Kuees U."/>
            <person name="Lindquist E.A."/>
            <person name="Lucas S.M."/>
            <person name="Mago R."/>
            <person name="Mauceli E."/>
            <person name="Morin E."/>
            <person name="Murat C."/>
            <person name="Pangilinan J.L."/>
            <person name="Park R."/>
            <person name="Pearson M."/>
            <person name="Quesneville H."/>
            <person name="Rouhier N."/>
            <person name="Sakthikumar S."/>
            <person name="Salamov A.A."/>
            <person name="Schmutz J."/>
            <person name="Selles B."/>
            <person name="Shapiro H."/>
            <person name="Tanguay P."/>
            <person name="Tuskan G.A."/>
            <person name="Henrissat B."/>
            <person name="Van de Peer Y."/>
            <person name="Rouze P."/>
            <person name="Ellis J.G."/>
            <person name="Dodds P.N."/>
            <person name="Schein J.E."/>
            <person name="Zhong S."/>
            <person name="Hamelin R.C."/>
            <person name="Grigoriev I.V."/>
            <person name="Szabo L.J."/>
            <person name="Martin F."/>
        </authorList>
    </citation>
    <scope>NUCLEOTIDE SEQUENCE [LARGE SCALE GENOMIC DNA]</scope>
    <source>
        <strain evidence="3">98AG31 / pathotype 3-4-7</strain>
    </source>
</reference>
<dbReference type="KEGG" id="mlr:MELLADRAFT_67736"/>
<name>F4S435_MELLP</name>
<feature type="compositionally biased region" description="Low complexity" evidence="1">
    <location>
        <begin position="103"/>
        <end position="126"/>
    </location>
</feature>
<feature type="region of interest" description="Disordered" evidence="1">
    <location>
        <begin position="139"/>
        <end position="160"/>
    </location>
</feature>
<feature type="compositionally biased region" description="Polar residues" evidence="1">
    <location>
        <begin position="141"/>
        <end position="151"/>
    </location>
</feature>
<feature type="compositionally biased region" description="Acidic residues" evidence="1">
    <location>
        <begin position="66"/>
        <end position="84"/>
    </location>
</feature>
<dbReference type="OrthoDB" id="10525138at2759"/>
<accession>F4S435</accession>
<feature type="compositionally biased region" description="Polar residues" evidence="1">
    <location>
        <begin position="25"/>
        <end position="36"/>
    </location>
</feature>
<dbReference type="InParanoid" id="F4S435"/>
<feature type="compositionally biased region" description="Basic and acidic residues" evidence="1">
    <location>
        <begin position="85"/>
        <end position="102"/>
    </location>
</feature>
<sequence length="299" mass="33908">MTFDDLYQKELNRNQARAQTEELESTPSEFIHNSQSLTSGLDDLIVKSKNLLDDGISALNGNFILTDEEEEEEGTEETEEAHEDDESKSQEHGIAKPKEHVISESGTQMSSTSSSSSTKPISIKNKTSSSSILKLLKRRISNPTKRNSSHSIPKHESYASSSLRSVLIEPMISNYPIYPHHPTRFQSVQTTKTNLESIQRNHQTLLRYKSDSDSNTIQNKTKNFSQFLKSTSVSLFQNLISFSHHFSKANMSSRYHYDSIPHRPVDPQNSRQSTKPISSSYVSFPPYSSYFKSKWFSAT</sequence>
<proteinExistence type="predicted"/>
<feature type="compositionally biased region" description="Polar residues" evidence="1">
    <location>
        <begin position="267"/>
        <end position="277"/>
    </location>
</feature>
<dbReference type="EMBL" id="GL883146">
    <property type="protein sequence ID" value="EGG00576.1"/>
    <property type="molecule type" value="Genomic_DNA"/>
</dbReference>
<feature type="region of interest" description="Disordered" evidence="1">
    <location>
        <begin position="257"/>
        <end position="277"/>
    </location>
</feature>
<evidence type="ECO:0000313" key="3">
    <source>
        <dbReference type="Proteomes" id="UP000001072"/>
    </source>
</evidence>
<evidence type="ECO:0000256" key="1">
    <source>
        <dbReference type="SAM" id="MobiDB-lite"/>
    </source>
</evidence>